<feature type="compositionally biased region" description="Low complexity" evidence="1">
    <location>
        <begin position="50"/>
        <end position="61"/>
    </location>
</feature>
<gene>
    <name evidence="2" type="ORF">RRG08_027830</name>
</gene>
<name>A0AAE1BCD8_9GAST</name>
<dbReference type="EMBL" id="JAWDGP010000114">
    <property type="protein sequence ID" value="KAK3803553.1"/>
    <property type="molecule type" value="Genomic_DNA"/>
</dbReference>
<comment type="caution">
    <text evidence="2">The sequence shown here is derived from an EMBL/GenBank/DDBJ whole genome shotgun (WGS) entry which is preliminary data.</text>
</comment>
<proteinExistence type="predicted"/>
<organism evidence="2 3">
    <name type="scientific">Elysia crispata</name>
    <name type="common">lettuce slug</name>
    <dbReference type="NCBI Taxonomy" id="231223"/>
    <lineage>
        <taxon>Eukaryota</taxon>
        <taxon>Metazoa</taxon>
        <taxon>Spiralia</taxon>
        <taxon>Lophotrochozoa</taxon>
        <taxon>Mollusca</taxon>
        <taxon>Gastropoda</taxon>
        <taxon>Heterobranchia</taxon>
        <taxon>Euthyneura</taxon>
        <taxon>Panpulmonata</taxon>
        <taxon>Sacoglossa</taxon>
        <taxon>Placobranchoidea</taxon>
        <taxon>Plakobranchidae</taxon>
        <taxon>Elysia</taxon>
    </lineage>
</organism>
<reference evidence="2" key="1">
    <citation type="journal article" date="2023" name="G3 (Bethesda)">
        <title>A reference genome for the long-term kleptoplast-retaining sea slug Elysia crispata morphotype clarki.</title>
        <authorList>
            <person name="Eastman K.E."/>
            <person name="Pendleton A.L."/>
            <person name="Shaikh M.A."/>
            <person name="Suttiyut T."/>
            <person name="Ogas R."/>
            <person name="Tomko P."/>
            <person name="Gavelis G."/>
            <person name="Widhalm J.R."/>
            <person name="Wisecaver J.H."/>
        </authorList>
    </citation>
    <scope>NUCLEOTIDE SEQUENCE</scope>
    <source>
        <strain evidence="2">ECLA1</strain>
    </source>
</reference>
<evidence type="ECO:0000256" key="1">
    <source>
        <dbReference type="SAM" id="MobiDB-lite"/>
    </source>
</evidence>
<dbReference type="AlphaFoldDB" id="A0AAE1BCD8"/>
<dbReference type="Proteomes" id="UP001283361">
    <property type="component" value="Unassembled WGS sequence"/>
</dbReference>
<evidence type="ECO:0000313" key="2">
    <source>
        <dbReference type="EMBL" id="KAK3803553.1"/>
    </source>
</evidence>
<keyword evidence="3" id="KW-1185">Reference proteome</keyword>
<evidence type="ECO:0000313" key="3">
    <source>
        <dbReference type="Proteomes" id="UP001283361"/>
    </source>
</evidence>
<accession>A0AAE1BCD8</accession>
<protein>
    <submittedName>
        <fullName evidence="2">Uncharacterized protein</fullName>
    </submittedName>
</protein>
<feature type="region of interest" description="Disordered" evidence="1">
    <location>
        <begin position="33"/>
        <end position="61"/>
    </location>
</feature>
<sequence>MLATHSSKLGGPDSRVITLARLAWWWYRPSGTHTERGDQRGSRKRAEPGHSLSSQHFSQSFSRLPSLCKKLNTGGYPYRFSMTATPVTSCGCDLPVSVISAKSVGKRNTRARHINVLFNGKTTEAACSLSVHFIL</sequence>
<feature type="compositionally biased region" description="Basic and acidic residues" evidence="1">
    <location>
        <begin position="33"/>
        <end position="48"/>
    </location>
</feature>